<dbReference type="SMART" id="SM00382">
    <property type="entry name" value="AAA"/>
    <property type="match status" value="1"/>
</dbReference>
<name>A0ABN3VP44_9ACTN</name>
<accession>A0ABN3VP44</accession>
<evidence type="ECO:0000256" key="2">
    <source>
        <dbReference type="ARBA" id="ARBA00022840"/>
    </source>
</evidence>
<dbReference type="InterPro" id="IPR003593">
    <property type="entry name" value="AAA+_ATPase"/>
</dbReference>
<comment type="caution">
    <text evidence="5">The sequence shown here is derived from an EMBL/GenBank/DDBJ whole genome shotgun (WGS) entry which is preliminary data.</text>
</comment>
<dbReference type="InterPro" id="IPR017871">
    <property type="entry name" value="ABC_transporter-like_CS"/>
</dbReference>
<dbReference type="RefSeq" id="WP_344966836.1">
    <property type="nucleotide sequence ID" value="NZ_BAAAVI010000001.1"/>
</dbReference>
<dbReference type="PANTHER" id="PTHR43790">
    <property type="entry name" value="CARBOHYDRATE TRANSPORT ATP-BINDING PROTEIN MG119-RELATED"/>
    <property type="match status" value="1"/>
</dbReference>
<evidence type="ECO:0000259" key="4">
    <source>
        <dbReference type="PROSITE" id="PS50893"/>
    </source>
</evidence>
<organism evidence="5 6">
    <name type="scientific">Streptosporangium fragile</name>
    <dbReference type="NCBI Taxonomy" id="46186"/>
    <lineage>
        <taxon>Bacteria</taxon>
        <taxon>Bacillati</taxon>
        <taxon>Actinomycetota</taxon>
        <taxon>Actinomycetes</taxon>
        <taxon>Streptosporangiales</taxon>
        <taxon>Streptosporangiaceae</taxon>
        <taxon>Streptosporangium</taxon>
    </lineage>
</organism>
<reference evidence="5 6" key="1">
    <citation type="journal article" date="2019" name="Int. J. Syst. Evol. Microbiol.">
        <title>The Global Catalogue of Microorganisms (GCM) 10K type strain sequencing project: providing services to taxonomists for standard genome sequencing and annotation.</title>
        <authorList>
            <consortium name="The Broad Institute Genomics Platform"/>
            <consortium name="The Broad Institute Genome Sequencing Center for Infectious Disease"/>
            <person name="Wu L."/>
            <person name="Ma J."/>
        </authorList>
    </citation>
    <scope>NUCLEOTIDE SEQUENCE [LARGE SCALE GENOMIC DNA]</scope>
    <source>
        <strain evidence="5 6">JCM 6242</strain>
    </source>
</reference>
<dbReference type="Proteomes" id="UP001500831">
    <property type="component" value="Unassembled WGS sequence"/>
</dbReference>
<evidence type="ECO:0000313" key="5">
    <source>
        <dbReference type="EMBL" id="GAA2845954.1"/>
    </source>
</evidence>
<feature type="domain" description="ABC transporter" evidence="4">
    <location>
        <begin position="24"/>
        <end position="264"/>
    </location>
</feature>
<keyword evidence="2 5" id="KW-0067">ATP-binding</keyword>
<evidence type="ECO:0000256" key="3">
    <source>
        <dbReference type="SAM" id="MobiDB-lite"/>
    </source>
</evidence>
<keyword evidence="1" id="KW-0547">Nucleotide-binding</keyword>
<dbReference type="PROSITE" id="PS00211">
    <property type="entry name" value="ABC_TRANSPORTER_1"/>
    <property type="match status" value="1"/>
</dbReference>
<keyword evidence="6" id="KW-1185">Reference proteome</keyword>
<dbReference type="GO" id="GO:0005524">
    <property type="term" value="F:ATP binding"/>
    <property type="evidence" value="ECO:0007669"/>
    <property type="project" value="UniProtKB-KW"/>
</dbReference>
<protein>
    <submittedName>
        <fullName evidence="5">ATP-binding cassette domain-containing protein</fullName>
    </submittedName>
</protein>
<evidence type="ECO:0000313" key="6">
    <source>
        <dbReference type="Proteomes" id="UP001500831"/>
    </source>
</evidence>
<dbReference type="Gene3D" id="3.40.50.300">
    <property type="entry name" value="P-loop containing nucleotide triphosphate hydrolases"/>
    <property type="match status" value="1"/>
</dbReference>
<dbReference type="InterPro" id="IPR050107">
    <property type="entry name" value="ABC_carbohydrate_import_ATPase"/>
</dbReference>
<feature type="region of interest" description="Disordered" evidence="3">
    <location>
        <begin position="1"/>
        <end position="20"/>
    </location>
</feature>
<dbReference type="EMBL" id="BAAAVI010000001">
    <property type="protein sequence ID" value="GAA2845954.1"/>
    <property type="molecule type" value="Genomic_DNA"/>
</dbReference>
<dbReference type="PANTHER" id="PTHR43790:SF8">
    <property type="entry name" value="SUGAR ABC TRANSPORTER ATP-BINDING PROTEIN"/>
    <property type="match status" value="1"/>
</dbReference>
<dbReference type="PROSITE" id="PS50893">
    <property type="entry name" value="ABC_TRANSPORTER_2"/>
    <property type="match status" value="1"/>
</dbReference>
<gene>
    <name evidence="5" type="ORF">GCM10010517_02500</name>
</gene>
<dbReference type="SUPFAM" id="SSF52540">
    <property type="entry name" value="P-loop containing nucleoside triphosphate hydrolases"/>
    <property type="match status" value="1"/>
</dbReference>
<dbReference type="InterPro" id="IPR003439">
    <property type="entry name" value="ABC_transporter-like_ATP-bd"/>
</dbReference>
<evidence type="ECO:0000256" key="1">
    <source>
        <dbReference type="ARBA" id="ARBA00022741"/>
    </source>
</evidence>
<sequence>MTTQPTSGAPEGAPGGSAGGDTLLRCEGVSLSFGSVRALVDVSLTLRRGEITALVGDNGAGKSTLVRCISGIHRPQSGRIVFDGEEIDFHSPEDAREAGIETVHQNLALVEDLTVWQNLFLNREIVRRFGPVALLDRRAMQVRAREMVSTLAVNVPAVRSRVRRLSGGQRQAVAICRAAGFSSKLVIMDEPTAALGVQETARVEELILRLRDEGHSVLLISHNFAQVMRLSDQVWAMRAGRRVGGRRTAETTGEEIVALITGAASR</sequence>
<dbReference type="Pfam" id="PF00005">
    <property type="entry name" value="ABC_tran"/>
    <property type="match status" value="1"/>
</dbReference>
<proteinExistence type="predicted"/>
<dbReference type="CDD" id="cd03216">
    <property type="entry name" value="ABC_Carb_Monos_I"/>
    <property type="match status" value="1"/>
</dbReference>
<dbReference type="InterPro" id="IPR027417">
    <property type="entry name" value="P-loop_NTPase"/>
</dbReference>